<dbReference type="Gene3D" id="3.40.50.300">
    <property type="entry name" value="P-loop containing nucleotide triphosphate hydrolases"/>
    <property type="match status" value="2"/>
</dbReference>
<feature type="domain" description="AAA+ ATPase" evidence="3">
    <location>
        <begin position="296"/>
        <end position="452"/>
    </location>
</feature>
<dbReference type="Gene3D" id="1.10.8.60">
    <property type="match status" value="2"/>
</dbReference>
<dbReference type="Pfam" id="PF00004">
    <property type="entry name" value="AAA"/>
    <property type="match status" value="2"/>
</dbReference>
<dbReference type="InterPro" id="IPR050168">
    <property type="entry name" value="AAA_ATPase_domain"/>
</dbReference>
<name>A0A7S4ABP0_9STRA</name>
<evidence type="ECO:0000313" key="4">
    <source>
        <dbReference type="EMBL" id="CAE0710314.1"/>
    </source>
</evidence>
<protein>
    <recommendedName>
        <fullName evidence="3">AAA+ ATPase domain-containing protein</fullName>
    </recommendedName>
</protein>
<evidence type="ECO:0000256" key="1">
    <source>
        <dbReference type="ARBA" id="ARBA00022741"/>
    </source>
</evidence>
<organism evidence="4">
    <name type="scientific">Pseudo-nitzschia australis</name>
    <dbReference type="NCBI Taxonomy" id="44445"/>
    <lineage>
        <taxon>Eukaryota</taxon>
        <taxon>Sar</taxon>
        <taxon>Stramenopiles</taxon>
        <taxon>Ochrophyta</taxon>
        <taxon>Bacillariophyta</taxon>
        <taxon>Bacillariophyceae</taxon>
        <taxon>Bacillariophycidae</taxon>
        <taxon>Bacillariales</taxon>
        <taxon>Bacillariaceae</taxon>
        <taxon>Pseudo-nitzschia</taxon>
    </lineage>
</organism>
<sequence length="845" mass="93164">MPSTNNNTNYDDMVDEIIDALSNLLEFVGILPSSENDNGLNDNLDGDPWVRLSNSLKEMIVSLGKLRNLMSTNGTDGIDNDNDIMRSTSTNELIMDIENAIHQVRGNIESVSAMLAKGVSTQLTTCRKLESMSSRNTSLTLLTQLRPMAKALASAIRRQKAVWLQSLHMTEDAFDQLYITPDHNEEIIENLQIVYKRVNRRCISPDSSPWKEAVNLIKFIASSEIIRGDTDSTRATTTAHADSRDAMIVNVPIRESPSIVPALRHFASSTCASSQLQSIVNIFFHEKQKNNDEYSKVLSILVVGPEGSGKTHLLDQIGNQCRVAGVDIDIVHPMLPFDAIGTTVGAAEDILISMVCYAKTGERNCILLLDDIDSICGQTEQSTTMTGDTSGGQREPHLTARLRNLFLSLLDIMKKRNYDSRNGRMVLICSSKENFGKGIDRFDKILPLLHPNKEERKLIISNYSHSDVSVDNLAECTLGFSRAEIAHHCRQALSTLHSRRRKDNGAHDFVRYLKEKLQSSTPESLKNGVNADFVEMKVFSARDLQQLYPIQNPENPVADLPIFGESAKAAWKELKRLVVLPVCQGEALDKILYHRGGRSSKKTFAGGVLLAASPGTGKSTMAYFSAAVASSINSSIKLIDVSCTSLIHKEVGGSEKALHRLFQSARSATPCILVMDGIENIAAVRGNDNTTEGTMDRVLSTLLTELDGAESETSTNPTTGGMAIIGITHNPKWIDPALRRPGRLERTIWLRNPDLAGRKCIVMKELGNAVYKPDYIHPELRTLDDLAVRVALETDGYTGAEVIAICNESKLLAFNDFFKDSSNGKKDFITPQLVFEAARTQRSNG</sequence>
<dbReference type="InterPro" id="IPR003959">
    <property type="entry name" value="ATPase_AAA_core"/>
</dbReference>
<evidence type="ECO:0000259" key="3">
    <source>
        <dbReference type="SMART" id="SM00382"/>
    </source>
</evidence>
<dbReference type="SUPFAM" id="SSF52540">
    <property type="entry name" value="P-loop containing nucleoside triphosphate hydrolases"/>
    <property type="match status" value="2"/>
</dbReference>
<dbReference type="PANTHER" id="PTHR23077">
    <property type="entry name" value="AAA-FAMILY ATPASE"/>
    <property type="match status" value="1"/>
</dbReference>
<accession>A0A7S4ABP0</accession>
<dbReference type="InterPro" id="IPR003593">
    <property type="entry name" value="AAA+_ATPase"/>
</dbReference>
<dbReference type="SMART" id="SM00382">
    <property type="entry name" value="AAA"/>
    <property type="match status" value="2"/>
</dbReference>
<dbReference type="AlphaFoldDB" id="A0A7S4ABP0"/>
<dbReference type="GO" id="GO:0016887">
    <property type="term" value="F:ATP hydrolysis activity"/>
    <property type="evidence" value="ECO:0007669"/>
    <property type="project" value="InterPro"/>
</dbReference>
<reference evidence="4" key="1">
    <citation type="submission" date="2021-01" db="EMBL/GenBank/DDBJ databases">
        <authorList>
            <person name="Corre E."/>
            <person name="Pelletier E."/>
            <person name="Niang G."/>
            <person name="Scheremetjew M."/>
            <person name="Finn R."/>
            <person name="Kale V."/>
            <person name="Holt S."/>
            <person name="Cochrane G."/>
            <person name="Meng A."/>
            <person name="Brown T."/>
            <person name="Cohen L."/>
        </authorList>
    </citation>
    <scope>NUCLEOTIDE SEQUENCE</scope>
    <source>
        <strain evidence="4">10249 10 AB</strain>
    </source>
</reference>
<dbReference type="EMBL" id="HBIX01003910">
    <property type="protein sequence ID" value="CAE0710314.1"/>
    <property type="molecule type" value="Transcribed_RNA"/>
</dbReference>
<evidence type="ECO:0000256" key="2">
    <source>
        <dbReference type="ARBA" id="ARBA00022840"/>
    </source>
</evidence>
<keyword evidence="1" id="KW-0547">Nucleotide-binding</keyword>
<keyword evidence="2" id="KW-0067">ATP-binding</keyword>
<dbReference type="PANTHER" id="PTHR23077:SF171">
    <property type="entry name" value="NUCLEAR VALOSIN-CONTAINING PROTEIN-LIKE"/>
    <property type="match status" value="1"/>
</dbReference>
<proteinExistence type="predicted"/>
<dbReference type="InterPro" id="IPR027417">
    <property type="entry name" value="P-loop_NTPase"/>
</dbReference>
<feature type="domain" description="AAA+ ATPase" evidence="3">
    <location>
        <begin position="604"/>
        <end position="754"/>
    </location>
</feature>
<gene>
    <name evidence="4" type="ORF">PAUS00366_LOCUS3041</name>
</gene>
<dbReference type="GO" id="GO:0005524">
    <property type="term" value="F:ATP binding"/>
    <property type="evidence" value="ECO:0007669"/>
    <property type="project" value="UniProtKB-KW"/>
</dbReference>